<comment type="caution">
    <text evidence="1">The sequence shown here is derived from an EMBL/GenBank/DDBJ whole genome shotgun (WGS) entry which is preliminary data.</text>
</comment>
<name>A0A8H6T1E8_9AGAR</name>
<keyword evidence="2" id="KW-1185">Reference proteome</keyword>
<dbReference type="OrthoDB" id="5290889at2759"/>
<protein>
    <recommendedName>
        <fullName evidence="3">F-box domain-containing protein</fullName>
    </recommendedName>
</protein>
<dbReference type="AlphaFoldDB" id="A0A8H6T1E8"/>
<organism evidence="1 2">
    <name type="scientific">Mycena indigotica</name>
    <dbReference type="NCBI Taxonomy" id="2126181"/>
    <lineage>
        <taxon>Eukaryota</taxon>
        <taxon>Fungi</taxon>
        <taxon>Dikarya</taxon>
        <taxon>Basidiomycota</taxon>
        <taxon>Agaricomycotina</taxon>
        <taxon>Agaricomycetes</taxon>
        <taxon>Agaricomycetidae</taxon>
        <taxon>Agaricales</taxon>
        <taxon>Marasmiineae</taxon>
        <taxon>Mycenaceae</taxon>
        <taxon>Mycena</taxon>
    </lineage>
</organism>
<evidence type="ECO:0000313" key="2">
    <source>
        <dbReference type="Proteomes" id="UP000636479"/>
    </source>
</evidence>
<gene>
    <name evidence="1" type="ORF">MIND_00297900</name>
</gene>
<dbReference type="RefSeq" id="XP_037222726.1">
    <property type="nucleotide sequence ID" value="XM_037359841.1"/>
</dbReference>
<sequence>MSFAKLPAELLSEIAAYCPSEHTTALRGVNKMMSEVMARAFFGCLPLMLSPEGLREGTRAMLTAVASGKTGWGRWARHIRVVLRGADAPVVNYYALINLRDPAALAAQDERDAFFQRQWDLEQEDVPLLERAFNVMPKASSASFEWGTLDLPHGVNYAILQHLGAAGADFHELSIHITATQGWLDKRPDPSWPTFDNMRSLTLETLAPHALSTLAYYLWDAGSTRALSCLKINGDALTSHRVWNQLNNWNPSSIREFCVNETSLFAFGSVALEGMHTLESLHILPRPRRPWAERRRWAAQLTDNENAARGVKLWTALAAAADTDLPAKRIRLKELRVPKLYEGLAQYLLSYAGLEVLMITSASRADLPITIAESDTGADDEDTAGIVTLSASTSAAESQTAEAENFFHRVLAKHAGTLRVLRVTAPHPGQWSFGRHNADAIRQLTNVQTLIMSVDVDRVGNTLKAALDSEDNVNAVDRFLATITDLPDLRRAALLGTVPWRRRREDWENVVSAGCTNRTLRAIEAAVEQAAPGQLRDGVALFAGRNVYCQKQDGTYGVLETLSTANVGSSEAEMPLWGGISLEL</sequence>
<dbReference type="EMBL" id="JACAZF010000003">
    <property type="protein sequence ID" value="KAF7309276.1"/>
    <property type="molecule type" value="Genomic_DNA"/>
</dbReference>
<accession>A0A8H6T1E8</accession>
<evidence type="ECO:0000313" key="1">
    <source>
        <dbReference type="EMBL" id="KAF7309276.1"/>
    </source>
</evidence>
<evidence type="ECO:0008006" key="3">
    <source>
        <dbReference type="Google" id="ProtNLM"/>
    </source>
</evidence>
<reference evidence="1" key="1">
    <citation type="submission" date="2020-05" db="EMBL/GenBank/DDBJ databases">
        <title>Mycena genomes resolve the evolution of fungal bioluminescence.</title>
        <authorList>
            <person name="Tsai I.J."/>
        </authorList>
    </citation>
    <scope>NUCLEOTIDE SEQUENCE</scope>
    <source>
        <strain evidence="1">171206Taipei</strain>
    </source>
</reference>
<dbReference type="GeneID" id="59342357"/>
<proteinExistence type="predicted"/>
<dbReference type="Proteomes" id="UP000636479">
    <property type="component" value="Unassembled WGS sequence"/>
</dbReference>